<dbReference type="AlphaFoldDB" id="A0A8C4R7K5"/>
<evidence type="ECO:0000313" key="2">
    <source>
        <dbReference type="Ensembl" id="ENSEBUP00000026047.1"/>
    </source>
</evidence>
<protein>
    <submittedName>
        <fullName evidence="2">Uncharacterized protein</fullName>
    </submittedName>
</protein>
<reference evidence="2" key="1">
    <citation type="submission" date="2025-08" db="UniProtKB">
        <authorList>
            <consortium name="Ensembl"/>
        </authorList>
    </citation>
    <scope>IDENTIFICATION</scope>
</reference>
<dbReference type="Ensembl" id="ENSEBUT00000026623.1">
    <property type="protein sequence ID" value="ENSEBUP00000026047.1"/>
    <property type="gene ID" value="ENSEBUG00000016048.1"/>
</dbReference>
<evidence type="ECO:0000313" key="3">
    <source>
        <dbReference type="Proteomes" id="UP000694388"/>
    </source>
</evidence>
<sequence>MRPETKRLQNQLRTQRNVLYCTGWSQIRRIMVPSGSCSEEDYTPDIIATEWVAWICGCRNVSPTVQERGQDASEREQEHSEREKEQIPIFGGNSPSPVEPHNPRFF</sequence>
<feature type="compositionally biased region" description="Basic and acidic residues" evidence="1">
    <location>
        <begin position="68"/>
        <end position="86"/>
    </location>
</feature>
<evidence type="ECO:0000256" key="1">
    <source>
        <dbReference type="SAM" id="MobiDB-lite"/>
    </source>
</evidence>
<dbReference type="GeneTree" id="ENSGT00930000152972"/>
<keyword evidence="3" id="KW-1185">Reference proteome</keyword>
<dbReference type="Proteomes" id="UP000694388">
    <property type="component" value="Unplaced"/>
</dbReference>
<name>A0A8C4R7K5_EPTBU</name>
<proteinExistence type="predicted"/>
<feature type="region of interest" description="Disordered" evidence="1">
    <location>
        <begin position="65"/>
        <end position="106"/>
    </location>
</feature>
<accession>A0A8C4R7K5</accession>
<reference evidence="2" key="2">
    <citation type="submission" date="2025-09" db="UniProtKB">
        <authorList>
            <consortium name="Ensembl"/>
        </authorList>
    </citation>
    <scope>IDENTIFICATION</scope>
</reference>
<organism evidence="2 3">
    <name type="scientific">Eptatretus burgeri</name>
    <name type="common">Inshore hagfish</name>
    <dbReference type="NCBI Taxonomy" id="7764"/>
    <lineage>
        <taxon>Eukaryota</taxon>
        <taxon>Metazoa</taxon>
        <taxon>Chordata</taxon>
        <taxon>Craniata</taxon>
        <taxon>Vertebrata</taxon>
        <taxon>Cyclostomata</taxon>
        <taxon>Myxini</taxon>
        <taxon>Myxiniformes</taxon>
        <taxon>Myxinidae</taxon>
        <taxon>Eptatretinae</taxon>
        <taxon>Eptatretus</taxon>
    </lineage>
</organism>